<evidence type="ECO:0000313" key="3">
    <source>
        <dbReference type="EMBL" id="CAG1832377.1"/>
    </source>
</evidence>
<protein>
    <submittedName>
        <fullName evidence="3">(wild Malaysian banana) hypothetical protein</fullName>
    </submittedName>
</protein>
<feature type="compositionally biased region" description="Polar residues" evidence="2">
    <location>
        <begin position="78"/>
        <end position="87"/>
    </location>
</feature>
<gene>
    <name evidence="3" type="ORF">GSMUA_82970.1</name>
</gene>
<sequence>MAYRRKQPVARVSTYDDSRSTSAGGEDASSTSSTPGSLAARAIRASAAHRDVSSLSSAYGESAVSSPRRELHPLRSAPSPQQDSASYEYTSMKSLNESKYGFWGTLARKAKTFIDNDETSNQFQGIDKNPHQTVDRSTGGQVRMKSWILCFFIEQNSAYTTHKRSDAIGSSINYISGTIKNALEEGLTIVESKTADIIHETRKLNIRRKGNAANVQSQAAENLGQRYTSQIQTDYETQLKASRDVANAMAAKAKLLLRELKTVKADFAFAKERCAQLEEENKVLRESHDKGDNPEDDDLLDLSFYFLLHQSWLSCCCSIRLQLETLLAEKARLAHENSVYARENRFLREIVEYHQLTMQDVVYVDEGIEEVTEVYMTPNAPSTPSFAASEANTVLVPTPLTPTHTTNSPTSVHPPSLSPPSIIIPEDCPIVPIPPMPTPLSDPLKSAPPPPSAAGAGY</sequence>
<reference evidence="3" key="1">
    <citation type="submission" date="2021-03" db="EMBL/GenBank/DDBJ databases">
        <authorList>
            <consortium name="Genoscope - CEA"/>
            <person name="William W."/>
        </authorList>
    </citation>
    <scope>NUCLEOTIDE SEQUENCE</scope>
    <source>
        <strain evidence="3">Doubled-haploid Pahang</strain>
    </source>
</reference>
<feature type="region of interest" description="Disordered" evidence="2">
    <location>
        <begin position="435"/>
        <end position="458"/>
    </location>
</feature>
<feature type="coiled-coil region" evidence="1">
    <location>
        <begin position="260"/>
        <end position="287"/>
    </location>
</feature>
<feature type="region of interest" description="Disordered" evidence="2">
    <location>
        <begin position="1"/>
        <end position="87"/>
    </location>
</feature>
<evidence type="ECO:0000256" key="2">
    <source>
        <dbReference type="SAM" id="MobiDB-lite"/>
    </source>
</evidence>
<proteinExistence type="predicted"/>
<feature type="compositionally biased region" description="Polar residues" evidence="2">
    <location>
        <begin position="53"/>
        <end position="65"/>
    </location>
</feature>
<organism evidence="3">
    <name type="scientific">Musa acuminata subsp. malaccensis</name>
    <name type="common">Wild banana</name>
    <name type="synonym">Musa malaccensis</name>
    <dbReference type="NCBI Taxonomy" id="214687"/>
    <lineage>
        <taxon>Eukaryota</taxon>
        <taxon>Viridiplantae</taxon>
        <taxon>Streptophyta</taxon>
        <taxon>Embryophyta</taxon>
        <taxon>Tracheophyta</taxon>
        <taxon>Spermatophyta</taxon>
        <taxon>Magnoliopsida</taxon>
        <taxon>Liliopsida</taxon>
        <taxon>Zingiberales</taxon>
        <taxon>Musaceae</taxon>
        <taxon>Musa</taxon>
    </lineage>
</organism>
<name>A0A8D7EWL2_MUSAM</name>
<dbReference type="EMBL" id="HG996472">
    <property type="protein sequence ID" value="CAG1832377.1"/>
    <property type="molecule type" value="Genomic_DNA"/>
</dbReference>
<feature type="compositionally biased region" description="Polar residues" evidence="2">
    <location>
        <begin position="20"/>
        <end position="36"/>
    </location>
</feature>
<dbReference type="AlphaFoldDB" id="A0A8D7EWL2"/>
<dbReference type="PANTHER" id="PTHR31016:SF12">
    <property type="entry name" value="OS05G0315200 PROTEIN"/>
    <property type="match status" value="1"/>
</dbReference>
<accession>A0A8D7EWL2</accession>
<feature type="compositionally biased region" description="Pro residues" evidence="2">
    <location>
        <begin position="435"/>
        <end position="452"/>
    </location>
</feature>
<dbReference type="PANTHER" id="PTHR31016">
    <property type="entry name" value="OS04G0228100 PROTEIN"/>
    <property type="match status" value="1"/>
</dbReference>
<keyword evidence="1" id="KW-0175">Coiled coil</keyword>
<evidence type="ECO:0000256" key="1">
    <source>
        <dbReference type="SAM" id="Coils"/>
    </source>
</evidence>